<evidence type="ECO:0000313" key="1">
    <source>
        <dbReference type="EMBL" id="GED72855.1"/>
    </source>
</evidence>
<evidence type="ECO:0000313" key="3">
    <source>
        <dbReference type="Proteomes" id="UP000036834"/>
    </source>
</evidence>
<name>A0A0K9YU90_9BACL</name>
<accession>A0A0K9YU90</accession>
<dbReference type="Proteomes" id="UP000319578">
    <property type="component" value="Unassembled WGS sequence"/>
</dbReference>
<dbReference type="PATRIC" id="fig|54915.3.peg.991"/>
<comment type="caution">
    <text evidence="2">The sequence shown here is derived from an EMBL/GenBank/DDBJ whole genome shotgun (WGS) entry which is preliminary data.</text>
</comment>
<evidence type="ECO:0000313" key="4">
    <source>
        <dbReference type="Proteomes" id="UP000319578"/>
    </source>
</evidence>
<organism evidence="2 3">
    <name type="scientific">Brevibacillus reuszeri</name>
    <dbReference type="NCBI Taxonomy" id="54915"/>
    <lineage>
        <taxon>Bacteria</taxon>
        <taxon>Bacillati</taxon>
        <taxon>Bacillota</taxon>
        <taxon>Bacilli</taxon>
        <taxon>Bacillales</taxon>
        <taxon>Paenibacillaceae</taxon>
        <taxon>Brevibacillus</taxon>
    </lineage>
</organism>
<sequence length="90" mass="10525">MGKQSINKSNSYTPEFLNWLKVKKISIKKMKKNPVKLDQYYQEWSKTQERPKKKSLFSLPNINIDFDAIVKGIRIANEVLSKFPPPSKIN</sequence>
<proteinExistence type="predicted"/>
<dbReference type="AlphaFoldDB" id="A0A0K9YU90"/>
<reference evidence="1 4" key="3">
    <citation type="submission" date="2019-06" db="EMBL/GenBank/DDBJ databases">
        <title>Whole genome shotgun sequence of Brevibacillus reuszeri NBRC 15719.</title>
        <authorList>
            <person name="Hosoyama A."/>
            <person name="Uohara A."/>
            <person name="Ohji S."/>
            <person name="Ichikawa N."/>
        </authorList>
    </citation>
    <scope>NUCLEOTIDE SEQUENCE [LARGE SCALE GENOMIC DNA]</scope>
    <source>
        <strain evidence="1 4">NBRC 15719</strain>
    </source>
</reference>
<evidence type="ECO:0000313" key="2">
    <source>
        <dbReference type="EMBL" id="KNB72284.1"/>
    </source>
</evidence>
<reference evidence="2" key="2">
    <citation type="submission" date="2015-07" db="EMBL/GenBank/DDBJ databases">
        <title>MeaNS - Measles Nucleotide Surveillance Program.</title>
        <authorList>
            <person name="Tran T."/>
            <person name="Druce J."/>
        </authorList>
    </citation>
    <scope>NUCLEOTIDE SEQUENCE</scope>
    <source>
        <strain evidence="2">DSM 9887</strain>
    </source>
</reference>
<dbReference type="RefSeq" id="WP_049738333.1">
    <property type="nucleotide sequence ID" value="NZ_BJON01000036.1"/>
</dbReference>
<dbReference type="EMBL" id="LGIQ01000007">
    <property type="protein sequence ID" value="KNB72284.1"/>
    <property type="molecule type" value="Genomic_DNA"/>
</dbReference>
<dbReference type="EMBL" id="BJON01000036">
    <property type="protein sequence ID" value="GED72855.1"/>
    <property type="molecule type" value="Genomic_DNA"/>
</dbReference>
<keyword evidence="4" id="KW-1185">Reference proteome</keyword>
<protein>
    <submittedName>
        <fullName evidence="2">Uncharacterized protein</fullName>
    </submittedName>
</protein>
<gene>
    <name evidence="2" type="ORF">ADS79_10305</name>
    <name evidence="1" type="ORF">BRE01_65570</name>
</gene>
<dbReference type="OrthoDB" id="2473819at2"/>
<dbReference type="Proteomes" id="UP000036834">
    <property type="component" value="Unassembled WGS sequence"/>
</dbReference>
<reference evidence="3" key="1">
    <citation type="submission" date="2015-07" db="EMBL/GenBank/DDBJ databases">
        <title>Genome sequencing project for genomic taxonomy and phylogenomics of Bacillus-like bacteria.</title>
        <authorList>
            <person name="Liu B."/>
            <person name="Wang J."/>
            <person name="Zhu Y."/>
            <person name="Liu G."/>
            <person name="Chen Q."/>
            <person name="Chen Z."/>
            <person name="Lan J."/>
            <person name="Che J."/>
            <person name="Ge C."/>
            <person name="Shi H."/>
            <person name="Pan Z."/>
            <person name="Liu X."/>
        </authorList>
    </citation>
    <scope>NUCLEOTIDE SEQUENCE [LARGE SCALE GENOMIC DNA]</scope>
    <source>
        <strain evidence="3">DSM 9887</strain>
    </source>
</reference>